<comment type="caution">
    <text evidence="2">The sequence shown here is derived from an EMBL/GenBank/DDBJ whole genome shotgun (WGS) entry which is preliminary data.</text>
</comment>
<evidence type="ECO:0000313" key="2">
    <source>
        <dbReference type="EMBL" id="EFW30546.1"/>
    </source>
</evidence>
<dbReference type="AlphaFoldDB" id="E7MZN2"/>
<dbReference type="Pfam" id="PF01136">
    <property type="entry name" value="Peptidase_U32"/>
    <property type="match status" value="2"/>
</dbReference>
<dbReference type="PANTHER" id="PTHR30217">
    <property type="entry name" value="PEPTIDASE U32 FAMILY"/>
    <property type="match status" value="1"/>
</dbReference>
<protein>
    <submittedName>
        <fullName evidence="2">Peptidase, U32 family</fullName>
        <ecNumber evidence="2">3.4.-.-</ecNumber>
    </submittedName>
</protein>
<dbReference type="GO" id="GO:0016787">
    <property type="term" value="F:hydrolase activity"/>
    <property type="evidence" value="ECO:0007669"/>
    <property type="project" value="UniProtKB-KW"/>
</dbReference>
<organism evidence="2 3">
    <name type="scientific">Selenomonas artemidis F0399</name>
    <dbReference type="NCBI Taxonomy" id="749551"/>
    <lineage>
        <taxon>Bacteria</taxon>
        <taxon>Bacillati</taxon>
        <taxon>Bacillota</taxon>
        <taxon>Negativicutes</taxon>
        <taxon>Selenomonadales</taxon>
        <taxon>Selenomonadaceae</taxon>
        <taxon>Selenomonas</taxon>
    </lineage>
</organism>
<dbReference type="PROSITE" id="PS01276">
    <property type="entry name" value="PEPTIDASE_U32"/>
    <property type="match status" value="1"/>
</dbReference>
<evidence type="ECO:0000259" key="1">
    <source>
        <dbReference type="Pfam" id="PF12392"/>
    </source>
</evidence>
<dbReference type="InterPro" id="IPR051454">
    <property type="entry name" value="RNA/ubiquinone_mod_enzymes"/>
</dbReference>
<gene>
    <name evidence="2" type="ORF">HMPREF9555_00174</name>
</gene>
<proteinExistence type="predicted"/>
<evidence type="ECO:0000313" key="3">
    <source>
        <dbReference type="Proteomes" id="UP000004633"/>
    </source>
</evidence>
<dbReference type="Proteomes" id="UP000004633">
    <property type="component" value="Unassembled WGS sequence"/>
</dbReference>
<dbReference type="Pfam" id="PF12392">
    <property type="entry name" value="DUF3656"/>
    <property type="match status" value="1"/>
</dbReference>
<name>E7MZN2_9FIRM</name>
<accession>E7MZN2</accession>
<dbReference type="HOGENOM" id="CLU_011540_4_0_9"/>
<dbReference type="RefSeq" id="WP_009348834.1">
    <property type="nucleotide sequence ID" value="NZ_GL638127.1"/>
</dbReference>
<dbReference type="Gene3D" id="2.40.30.10">
    <property type="entry name" value="Translation factors"/>
    <property type="match status" value="1"/>
</dbReference>
<keyword evidence="3" id="KW-1185">Reference proteome</keyword>
<sequence>MRTTYFWSVTHLVELLAPAGSKESFFAAVENGANAVYLAGKMFGARAYASNFDNDTLAELIRYAHLRNVSVHVAVNTIIDNDELPKLRSYLQFLYEAGADAVLFQDLGAAKLARATVPNLPLHASTQMTVHHISGVQALEELGFSRVVLSRELSLKEIRSICAHSRIEIECFVHGALCVCYSGQCLMSSMIGGRSGNRGRCAQPCRLPYTLVDRRGHDVLGDTAGDFLLSPRDLNTIDLIPQLMDAGVDSLKIEGRMKRPEYVATIVRAYRKAIDSHIDMEKPPVDEGDRDRLAQVFNRDFTTAYLEKRPGKYMMSDRRPNNRGLRIGRVTAYASKTGMLTVKLTRPLSVGDQVDVWGTNGEHIGADISSLYTSRGKSIDHAQAGATVSFEIKGKVHMSDAVFKVYDKALMDEARRSYEEDARKKIPVCAHVEARIGKPLRLAFTDDRGNTVRAETAYIAEPAKNRPLTEETVEKQINRLGATAFTIAHLVYDIEDGLMMPVSELNNVRREAIAALAQQRIVSFERARRGALPKKDWHMPTGSPAPAPKPAPLMAAVDDIETLKAAIDAGADGILYGGENYDGIHLRAEDYRAAWNCAKERGVRIDFNTPRIVRAAEEEEIVRLLESFRTEPPDALHVHHIGMAHLARSYLSIPLHADYSMISYNTMTMEFLHSYGFSEATLSPELNAKQISRMAGRSVLPLTVLAHGRLPLMISEYCAVGSFLGGLDGGTCSHPCRREKYFLRDRKGIDFPIETDQFCRMHICNAKTLSLLPYAARLMRSGISCIRIEGRGMTIDELRKTVAAYKNALRMSLPLSAEAERMLRIQEGGNITRGHYSRGIL</sequence>
<dbReference type="InterPro" id="IPR001539">
    <property type="entry name" value="Peptidase_U32"/>
</dbReference>
<dbReference type="STRING" id="749551.HMPREF9555_00174"/>
<feature type="domain" description="Peptidase U32 collagenase" evidence="1">
    <location>
        <begin position="402"/>
        <end position="521"/>
    </location>
</feature>
<dbReference type="EC" id="3.4.-.-" evidence="2"/>
<dbReference type="PANTHER" id="PTHR30217:SF10">
    <property type="entry name" value="23S RRNA 5-HYDROXYCYTIDINE C2501 SYNTHASE"/>
    <property type="match status" value="1"/>
</dbReference>
<dbReference type="InterPro" id="IPR020988">
    <property type="entry name" value="Pept_U32_collagenase"/>
</dbReference>
<keyword evidence="2" id="KW-0378">Hydrolase</keyword>
<reference evidence="2 3" key="1">
    <citation type="submission" date="2010-08" db="EMBL/GenBank/DDBJ databases">
        <authorList>
            <person name="Weinstock G."/>
            <person name="Sodergren E."/>
            <person name="Clifton S."/>
            <person name="Fulton L."/>
            <person name="Fulton B."/>
            <person name="Courtney L."/>
            <person name="Fronick C."/>
            <person name="Harrison M."/>
            <person name="Strong C."/>
            <person name="Farmer C."/>
            <person name="Delahaunty K."/>
            <person name="Markovic C."/>
            <person name="Hall O."/>
            <person name="Minx P."/>
            <person name="Tomlinson C."/>
            <person name="Mitreva M."/>
            <person name="Hou S."/>
            <person name="Chen J."/>
            <person name="Wollam A."/>
            <person name="Pepin K.H."/>
            <person name="Johnson M."/>
            <person name="Bhonagiri V."/>
            <person name="Zhang X."/>
            <person name="Suruliraj S."/>
            <person name="Warren W."/>
            <person name="Chinwalla A."/>
            <person name="Mardis E.R."/>
            <person name="Wilson R.K."/>
        </authorList>
    </citation>
    <scope>NUCLEOTIDE SEQUENCE [LARGE SCALE GENOMIC DNA]</scope>
    <source>
        <strain evidence="2 3">F0399</strain>
    </source>
</reference>
<dbReference type="EMBL" id="AECV01000001">
    <property type="protein sequence ID" value="EFW30546.1"/>
    <property type="molecule type" value="Genomic_DNA"/>
</dbReference>